<feature type="transmembrane region" description="Helical" evidence="1">
    <location>
        <begin position="225"/>
        <end position="245"/>
    </location>
</feature>
<reference evidence="2 3" key="1">
    <citation type="submission" date="2021-08" db="EMBL/GenBank/DDBJ databases">
        <title>Draft genome sequence of Mycolicibacterium sp. NGTWS1702 strain.</title>
        <authorList>
            <person name="Matsumoto M."/>
            <person name="Tang B.C.C."/>
            <person name="Machida Y."/>
            <person name="Matoyama H."/>
            <person name="Kishihara T."/>
            <person name="Sato S."/>
            <person name="Kondo I."/>
            <person name="Sano M."/>
            <person name="Kato G."/>
        </authorList>
    </citation>
    <scope>NUCLEOTIDE SEQUENCE [LARGE SCALE GENOMIC DNA]</scope>
    <source>
        <strain evidence="2 3">NGTWSNA01</strain>
    </source>
</reference>
<feature type="transmembrane region" description="Helical" evidence="1">
    <location>
        <begin position="322"/>
        <end position="346"/>
    </location>
</feature>
<feature type="transmembrane region" description="Helical" evidence="1">
    <location>
        <begin position="366"/>
        <end position="388"/>
    </location>
</feature>
<feature type="transmembrane region" description="Helical" evidence="1">
    <location>
        <begin position="131"/>
        <end position="155"/>
    </location>
</feature>
<gene>
    <name evidence="2" type="ORF">NGTWS1702_28060</name>
</gene>
<accession>A0ABQ4VCG9</accession>
<keyword evidence="1" id="KW-1133">Transmembrane helix</keyword>
<evidence type="ECO:0000313" key="2">
    <source>
        <dbReference type="EMBL" id="GJF19411.1"/>
    </source>
</evidence>
<organism evidence="2 3">
    <name type="scientific">Mycolicibacterium cyprinidarum</name>
    <dbReference type="NCBI Taxonomy" id="2860311"/>
    <lineage>
        <taxon>Bacteria</taxon>
        <taxon>Bacillati</taxon>
        <taxon>Actinomycetota</taxon>
        <taxon>Actinomycetes</taxon>
        <taxon>Mycobacteriales</taxon>
        <taxon>Mycobacteriaceae</taxon>
        <taxon>Mycolicibacterium</taxon>
    </lineage>
</organism>
<evidence type="ECO:0000256" key="1">
    <source>
        <dbReference type="SAM" id="Phobius"/>
    </source>
</evidence>
<keyword evidence="1" id="KW-0812">Transmembrane</keyword>
<name>A0ABQ4VCG9_9MYCO</name>
<feature type="transmembrane region" description="Helical" evidence="1">
    <location>
        <begin position="59"/>
        <end position="79"/>
    </location>
</feature>
<dbReference type="EMBL" id="BPRH01002933">
    <property type="protein sequence ID" value="GJF19411.1"/>
    <property type="molecule type" value="Genomic_DNA"/>
</dbReference>
<comment type="caution">
    <text evidence="2">The sequence shown here is derived from an EMBL/GenBank/DDBJ whole genome shotgun (WGS) entry which is preliminary data.</text>
</comment>
<proteinExistence type="predicted"/>
<protein>
    <recommendedName>
        <fullName evidence="4">Transmembrane protein</fullName>
    </recommendedName>
</protein>
<keyword evidence="1" id="KW-0472">Membrane</keyword>
<keyword evidence="3" id="KW-1185">Reference proteome</keyword>
<evidence type="ECO:0008006" key="4">
    <source>
        <dbReference type="Google" id="ProtNLM"/>
    </source>
</evidence>
<evidence type="ECO:0000313" key="3">
    <source>
        <dbReference type="Proteomes" id="UP001060504"/>
    </source>
</evidence>
<feature type="transmembrane region" description="Helical" evidence="1">
    <location>
        <begin position="394"/>
        <end position="413"/>
    </location>
</feature>
<feature type="transmembrane region" description="Helical" evidence="1">
    <location>
        <begin position="85"/>
        <end position="110"/>
    </location>
</feature>
<feature type="transmembrane region" description="Helical" evidence="1">
    <location>
        <begin position="198"/>
        <end position="219"/>
    </location>
</feature>
<feature type="transmembrane region" description="Helical" evidence="1">
    <location>
        <begin position="284"/>
        <end position="302"/>
    </location>
</feature>
<dbReference type="Proteomes" id="UP001060504">
    <property type="component" value="Unassembled WGS sequence"/>
</dbReference>
<feature type="transmembrane region" description="Helical" evidence="1">
    <location>
        <begin position="167"/>
        <end position="186"/>
    </location>
</feature>
<feature type="transmembrane region" description="Helical" evidence="1">
    <location>
        <begin position="425"/>
        <end position="444"/>
    </location>
</feature>
<sequence>MNVAEIPTKGHTTVPPPESVNDIDRWFEQRAGKQKRLTALYPSLLTGRIFAYFRYRLRYPFLLSSVQFAVHVAEFFIILSSLGGVAAFTVMMLRVGSLVVGGAWWGLLEVMRERLREFSRIGARESSEQEIGRWIVLGAVLGVALMIAAGITVALLQPSGDDPVANLYSYLVIAELAITLPVRVLHSGVYATRRVYRPLWAMFVSPAVQLAVLSVGFYYYPAAAIVISIIAANALGTWITIHYSLEAYRLIGLRPKYPIFTRAFWRMLPTIPPWVGLKTTLSGLSLRLDGVLVLAIVGIYGTNTRSFDLTAADSAWQQVDAFQFFYLVLPLFRGCYETAGIFYFDFVRLRSFSAFHEFRRLFFHKLLCTAPFIALYFWSLAALLGLVGLPDVPLSFLLALMPMFVVRSVIGIYQVRLFADGRSGTHLATVAFLAVLLWLAWIKPNPASDLIEITAAMIAQLILLMNVQHFRDRRQPPLPPLLTLGDWLRTLAQEPGPVVAGKLAMPVTTTRKQRSAATQLMRQSFTGKGYFSYRSPTEFVYFQRTSNDHSSQPHLILQAATGGIVNRGTCLSAPTANGSSALEALISLQWLQPIDNALPIPDSPDALKALYRKLFPDGVVFDLETLDGAKQMRTLDQSFLAKTLPTTIACIEDGNLCAALDDRWLTPICDHGTLRLLFILPPDSDASLRKRWREAVKVWHSSRPSVETAGSSRDD</sequence>